<dbReference type="EMBL" id="JAEQNA010000002">
    <property type="protein sequence ID" value="MBL0420278.1"/>
    <property type="molecule type" value="Genomic_DNA"/>
</dbReference>
<keyword evidence="1" id="KW-1133">Transmembrane helix</keyword>
<keyword evidence="3" id="KW-1185">Reference proteome</keyword>
<feature type="transmembrane region" description="Helical" evidence="1">
    <location>
        <begin position="96"/>
        <end position="112"/>
    </location>
</feature>
<dbReference type="RefSeq" id="WP_201683365.1">
    <property type="nucleotide sequence ID" value="NZ_JAEQNA010000002.1"/>
</dbReference>
<reference evidence="2" key="1">
    <citation type="submission" date="2021-01" db="EMBL/GenBank/DDBJ databases">
        <title>Ramlibacter sp. strain AW1 16S ribosomal RNA gene Genome sequencing and assembly.</title>
        <authorList>
            <person name="Kang M."/>
        </authorList>
    </citation>
    <scope>NUCLEOTIDE SEQUENCE</scope>
    <source>
        <strain evidence="2">AW1</strain>
    </source>
</reference>
<proteinExistence type="predicted"/>
<gene>
    <name evidence="2" type="ORF">JI739_07975</name>
</gene>
<comment type="caution">
    <text evidence="2">The sequence shown here is derived from an EMBL/GenBank/DDBJ whole genome shotgun (WGS) entry which is preliminary data.</text>
</comment>
<keyword evidence="1" id="KW-0812">Transmembrane</keyword>
<accession>A0A937D5U4</accession>
<protein>
    <submittedName>
        <fullName evidence="2">Uncharacterized protein</fullName>
    </submittedName>
</protein>
<feature type="transmembrane region" description="Helical" evidence="1">
    <location>
        <begin position="66"/>
        <end position="84"/>
    </location>
</feature>
<evidence type="ECO:0000313" key="3">
    <source>
        <dbReference type="Proteomes" id="UP000613011"/>
    </source>
</evidence>
<name>A0A937D5U4_9BURK</name>
<feature type="transmembrane region" description="Helical" evidence="1">
    <location>
        <begin position="40"/>
        <end position="60"/>
    </location>
</feature>
<evidence type="ECO:0000256" key="1">
    <source>
        <dbReference type="SAM" id="Phobius"/>
    </source>
</evidence>
<dbReference type="Proteomes" id="UP000613011">
    <property type="component" value="Unassembled WGS sequence"/>
</dbReference>
<keyword evidence="1" id="KW-0472">Membrane</keyword>
<sequence>MGSTQARGLGLHGQAWQVLGWAGVGAIASLLVLTLARQQWAMTVSLAVFLAASWGIVGLLSRLPSFLRFLLVLVALLNGAGGTFDWFETHAWFDELVHTYGGFAGLAAIGYLHARDSEAKQDWLVAWCVGMGLALGIGWEVLEGLMGDLEFVDTLTDIIADTVGAALGGAFARHALRAGQAGPRPFLRA</sequence>
<dbReference type="AlphaFoldDB" id="A0A937D5U4"/>
<organism evidence="2 3">
    <name type="scientific">Ramlibacter aurantiacus</name>
    <dbReference type="NCBI Taxonomy" id="2801330"/>
    <lineage>
        <taxon>Bacteria</taxon>
        <taxon>Pseudomonadati</taxon>
        <taxon>Pseudomonadota</taxon>
        <taxon>Betaproteobacteria</taxon>
        <taxon>Burkholderiales</taxon>
        <taxon>Comamonadaceae</taxon>
        <taxon>Ramlibacter</taxon>
    </lineage>
</organism>
<dbReference type="InterPro" id="IPR014509">
    <property type="entry name" value="YjdF-like"/>
</dbReference>
<feature type="transmembrane region" description="Helical" evidence="1">
    <location>
        <begin position="124"/>
        <end position="142"/>
    </location>
</feature>
<feature type="transmembrane region" description="Helical" evidence="1">
    <location>
        <begin position="15"/>
        <end position="33"/>
    </location>
</feature>
<dbReference type="Pfam" id="PF09997">
    <property type="entry name" value="DUF2238"/>
    <property type="match status" value="1"/>
</dbReference>
<evidence type="ECO:0000313" key="2">
    <source>
        <dbReference type="EMBL" id="MBL0420278.1"/>
    </source>
</evidence>